<evidence type="ECO:0000313" key="2">
    <source>
        <dbReference type="Proteomes" id="UP000384354"/>
    </source>
</evidence>
<proteinExistence type="predicted"/>
<dbReference type="EMBL" id="CABPSL010000001">
    <property type="protein sequence ID" value="VVD61140.1"/>
    <property type="molecule type" value="Genomic_DNA"/>
</dbReference>
<dbReference type="RefSeq" id="WP_150562021.1">
    <property type="nucleotide sequence ID" value="NZ_CABPSL010000001.1"/>
</dbReference>
<accession>A0A5E4RCW3</accession>
<organism evidence="1 2">
    <name type="scientific">Pandoraea cepalis</name>
    <dbReference type="NCBI Taxonomy" id="2508294"/>
    <lineage>
        <taxon>Bacteria</taxon>
        <taxon>Pseudomonadati</taxon>
        <taxon>Pseudomonadota</taxon>
        <taxon>Betaproteobacteria</taxon>
        <taxon>Burkholderiales</taxon>
        <taxon>Burkholderiaceae</taxon>
        <taxon>Pandoraea</taxon>
    </lineage>
</organism>
<sequence>MSTTKTYPGQQEALEIIAVLDDDTRQRLYHAEKAYDEATDEWLQDWATDYADARFDIEDEGEEWDEAHDEGMDLAQASDEWLPACDRLMDEVAEAFGVSTDLLGHAAVLMDNYRGWSLVEQRRVELGLATAATH</sequence>
<evidence type="ECO:0000313" key="1">
    <source>
        <dbReference type="EMBL" id="VVD61140.1"/>
    </source>
</evidence>
<protein>
    <submittedName>
        <fullName evidence="1">Uncharacterized protein</fullName>
    </submittedName>
</protein>
<name>A0A5E4RCW3_9BURK</name>
<reference evidence="1 2" key="1">
    <citation type="submission" date="2019-08" db="EMBL/GenBank/DDBJ databases">
        <authorList>
            <person name="Peeters C."/>
        </authorList>
    </citation>
    <scope>NUCLEOTIDE SEQUENCE [LARGE SCALE GENOMIC DNA]</scope>
    <source>
        <strain evidence="1 2">LMG 31106</strain>
    </source>
</reference>
<dbReference type="Proteomes" id="UP000384354">
    <property type="component" value="Unassembled WGS sequence"/>
</dbReference>
<gene>
    <name evidence="1" type="ORF">PCE31106_00102</name>
</gene>
<dbReference type="AlphaFoldDB" id="A0A5E4RCW3"/>